<dbReference type="Proteomes" id="UP000198859">
    <property type="component" value="Chromosome I"/>
</dbReference>
<organism evidence="2 3">
    <name type="scientific">Nocardioides scoriae</name>
    <dbReference type="NCBI Taxonomy" id="642780"/>
    <lineage>
        <taxon>Bacteria</taxon>
        <taxon>Bacillati</taxon>
        <taxon>Actinomycetota</taxon>
        <taxon>Actinomycetes</taxon>
        <taxon>Propionibacteriales</taxon>
        <taxon>Nocardioidaceae</taxon>
        <taxon>Nocardioides</taxon>
    </lineage>
</organism>
<accession>A0A1H1LK11</accession>
<gene>
    <name evidence="2" type="ORF">SAMN04488570_0251</name>
</gene>
<evidence type="ECO:0000313" key="2">
    <source>
        <dbReference type="EMBL" id="SDR74876.1"/>
    </source>
</evidence>
<reference evidence="3" key="1">
    <citation type="submission" date="2016-10" db="EMBL/GenBank/DDBJ databases">
        <authorList>
            <person name="Varghese N."/>
            <person name="Submissions S."/>
        </authorList>
    </citation>
    <scope>NUCLEOTIDE SEQUENCE [LARGE SCALE GENOMIC DNA]</scope>
    <source>
        <strain evidence="3">DSM 22127</strain>
    </source>
</reference>
<dbReference type="OrthoDB" id="3828399at2"/>
<dbReference type="RefSeq" id="WP_157682668.1">
    <property type="nucleotide sequence ID" value="NZ_LT629757.1"/>
</dbReference>
<sequence length="95" mass="10697">MVTREYRPFRAGDRPGVEVQIGDAWLAGELRAWIRRAGIWWAHLDYTLPDRNRHTTTVPSRRVRSTDPRGQVPVEDDDAGTSDAGHISAHDCSTS</sequence>
<evidence type="ECO:0000256" key="1">
    <source>
        <dbReference type="SAM" id="MobiDB-lite"/>
    </source>
</evidence>
<dbReference type="AlphaFoldDB" id="A0A1H1LK11"/>
<protein>
    <submittedName>
        <fullName evidence="2">Uncharacterized protein</fullName>
    </submittedName>
</protein>
<keyword evidence="3" id="KW-1185">Reference proteome</keyword>
<proteinExistence type="predicted"/>
<feature type="region of interest" description="Disordered" evidence="1">
    <location>
        <begin position="51"/>
        <end position="95"/>
    </location>
</feature>
<name>A0A1H1LK11_9ACTN</name>
<evidence type="ECO:0000313" key="3">
    <source>
        <dbReference type="Proteomes" id="UP000198859"/>
    </source>
</evidence>
<dbReference type="EMBL" id="LT629757">
    <property type="protein sequence ID" value="SDR74876.1"/>
    <property type="molecule type" value="Genomic_DNA"/>
</dbReference>